<sequence length="136" mass="13700">MSPGHLLHFRASAAKRVVEQRPLATQCGDPVAMERLRVVSMSAFLFRPAGGWFSIISVVAALAATASATFVPTYNSTSTIAPYYPTGTGAPTGTAAPTVPVPSATFSTTPFPGAAPANVAGSALALVIAGGVALII</sequence>
<dbReference type="Proteomes" id="UP000193144">
    <property type="component" value="Unassembled WGS sequence"/>
</dbReference>
<keyword evidence="1" id="KW-0812">Transmembrane</keyword>
<organism evidence="2 3">
    <name type="scientific">Clohesyomyces aquaticus</name>
    <dbReference type="NCBI Taxonomy" id="1231657"/>
    <lineage>
        <taxon>Eukaryota</taxon>
        <taxon>Fungi</taxon>
        <taxon>Dikarya</taxon>
        <taxon>Ascomycota</taxon>
        <taxon>Pezizomycotina</taxon>
        <taxon>Dothideomycetes</taxon>
        <taxon>Pleosporomycetidae</taxon>
        <taxon>Pleosporales</taxon>
        <taxon>Lindgomycetaceae</taxon>
        <taxon>Clohesyomyces</taxon>
    </lineage>
</organism>
<keyword evidence="1" id="KW-0472">Membrane</keyword>
<comment type="caution">
    <text evidence="2">The sequence shown here is derived from an EMBL/GenBank/DDBJ whole genome shotgun (WGS) entry which is preliminary data.</text>
</comment>
<proteinExistence type="predicted"/>
<dbReference type="AlphaFoldDB" id="A0A1Y1ZG93"/>
<feature type="transmembrane region" description="Helical" evidence="1">
    <location>
        <begin position="44"/>
        <end position="66"/>
    </location>
</feature>
<keyword evidence="3" id="KW-1185">Reference proteome</keyword>
<gene>
    <name evidence="2" type="ORF">BCR34DRAFT_615887</name>
</gene>
<evidence type="ECO:0000256" key="1">
    <source>
        <dbReference type="SAM" id="Phobius"/>
    </source>
</evidence>
<accession>A0A1Y1ZG93</accession>
<keyword evidence="1" id="KW-1133">Transmembrane helix</keyword>
<reference evidence="2 3" key="1">
    <citation type="submission" date="2016-07" db="EMBL/GenBank/DDBJ databases">
        <title>Pervasive Adenine N6-methylation of Active Genes in Fungi.</title>
        <authorList>
            <consortium name="DOE Joint Genome Institute"/>
            <person name="Mondo S.J."/>
            <person name="Dannebaum R.O."/>
            <person name="Kuo R.C."/>
            <person name="Labutti K."/>
            <person name="Haridas S."/>
            <person name="Kuo A."/>
            <person name="Salamov A."/>
            <person name="Ahrendt S.R."/>
            <person name="Lipzen A."/>
            <person name="Sullivan W."/>
            <person name="Andreopoulos W.B."/>
            <person name="Clum A."/>
            <person name="Lindquist E."/>
            <person name="Daum C."/>
            <person name="Ramamoorthy G.K."/>
            <person name="Gryganskyi A."/>
            <person name="Culley D."/>
            <person name="Magnuson J.K."/>
            <person name="James T.Y."/>
            <person name="O'Malley M.A."/>
            <person name="Stajich J.E."/>
            <person name="Spatafora J.W."/>
            <person name="Visel A."/>
            <person name="Grigoriev I.V."/>
        </authorList>
    </citation>
    <scope>NUCLEOTIDE SEQUENCE [LARGE SCALE GENOMIC DNA]</scope>
    <source>
        <strain evidence="2 3">CBS 115471</strain>
    </source>
</reference>
<dbReference type="EMBL" id="MCFA01000088">
    <property type="protein sequence ID" value="ORY09276.1"/>
    <property type="molecule type" value="Genomic_DNA"/>
</dbReference>
<protein>
    <submittedName>
        <fullName evidence="2">Uncharacterized protein</fullName>
    </submittedName>
</protein>
<feature type="transmembrane region" description="Helical" evidence="1">
    <location>
        <begin position="115"/>
        <end position="135"/>
    </location>
</feature>
<name>A0A1Y1ZG93_9PLEO</name>
<evidence type="ECO:0000313" key="3">
    <source>
        <dbReference type="Proteomes" id="UP000193144"/>
    </source>
</evidence>
<evidence type="ECO:0000313" key="2">
    <source>
        <dbReference type="EMBL" id="ORY09276.1"/>
    </source>
</evidence>